<dbReference type="PANTHER" id="PTHR43092:SF2">
    <property type="entry name" value="HERCYNYLCYSTEINE SULFOXIDE LYASE"/>
    <property type="match status" value="1"/>
</dbReference>
<dbReference type="AlphaFoldDB" id="A0AAU9RJF8"/>
<dbReference type="InterPro" id="IPR000192">
    <property type="entry name" value="Aminotrans_V_dom"/>
</dbReference>
<dbReference type="Pfam" id="PF00266">
    <property type="entry name" value="Aminotran_5"/>
    <property type="match status" value="1"/>
</dbReference>
<evidence type="ECO:0000256" key="2">
    <source>
        <dbReference type="SAM" id="MobiDB-lite"/>
    </source>
</evidence>
<accession>A0AAU9RJF8</accession>
<protein>
    <recommendedName>
        <fullName evidence="3">Aminotransferase class V domain-containing protein</fullName>
    </recommendedName>
</protein>
<organism evidence="4 5">
    <name type="scientific">Thlaspi arvense</name>
    <name type="common">Field penny-cress</name>
    <dbReference type="NCBI Taxonomy" id="13288"/>
    <lineage>
        <taxon>Eukaryota</taxon>
        <taxon>Viridiplantae</taxon>
        <taxon>Streptophyta</taxon>
        <taxon>Embryophyta</taxon>
        <taxon>Tracheophyta</taxon>
        <taxon>Spermatophyta</taxon>
        <taxon>Magnoliopsida</taxon>
        <taxon>eudicotyledons</taxon>
        <taxon>Gunneridae</taxon>
        <taxon>Pentapetalae</taxon>
        <taxon>rosids</taxon>
        <taxon>malvids</taxon>
        <taxon>Brassicales</taxon>
        <taxon>Brassicaceae</taxon>
        <taxon>Thlaspideae</taxon>
        <taxon>Thlaspi</taxon>
    </lineage>
</organism>
<name>A0AAU9RJF8_THLAR</name>
<dbReference type="SUPFAM" id="SSF53383">
    <property type="entry name" value="PLP-dependent transferases"/>
    <property type="match status" value="1"/>
</dbReference>
<dbReference type="EMBL" id="OU466858">
    <property type="protein sequence ID" value="CAH2044495.1"/>
    <property type="molecule type" value="Genomic_DNA"/>
</dbReference>
<evidence type="ECO:0000256" key="1">
    <source>
        <dbReference type="ARBA" id="ARBA00022898"/>
    </source>
</evidence>
<reference evidence="4 5" key="1">
    <citation type="submission" date="2022-03" db="EMBL/GenBank/DDBJ databases">
        <authorList>
            <person name="Nunn A."/>
            <person name="Chopra R."/>
            <person name="Nunn A."/>
            <person name="Contreras Garrido A."/>
        </authorList>
    </citation>
    <scope>NUCLEOTIDE SEQUENCE [LARGE SCALE GENOMIC DNA]</scope>
</reference>
<keyword evidence="5" id="KW-1185">Reference proteome</keyword>
<proteinExistence type="predicted"/>
<dbReference type="Gene3D" id="3.40.640.10">
    <property type="entry name" value="Type I PLP-dependent aspartate aminotransferase-like (Major domain)"/>
    <property type="match status" value="1"/>
</dbReference>
<feature type="region of interest" description="Disordered" evidence="2">
    <location>
        <begin position="1"/>
        <end position="25"/>
    </location>
</feature>
<evidence type="ECO:0000313" key="4">
    <source>
        <dbReference type="EMBL" id="CAH2044495.1"/>
    </source>
</evidence>
<evidence type="ECO:0000259" key="3">
    <source>
        <dbReference type="Pfam" id="PF00266"/>
    </source>
</evidence>
<dbReference type="InterPro" id="IPR015424">
    <property type="entry name" value="PyrdxlP-dep_Trfase"/>
</dbReference>
<dbReference type="PANTHER" id="PTHR43092">
    <property type="entry name" value="L-CYSTEINE DESULFHYDRASE"/>
    <property type="match status" value="1"/>
</dbReference>
<evidence type="ECO:0000313" key="5">
    <source>
        <dbReference type="Proteomes" id="UP000836841"/>
    </source>
</evidence>
<dbReference type="InterPro" id="IPR015421">
    <property type="entry name" value="PyrdxlP-dep_Trfase_major"/>
</dbReference>
<dbReference type="Proteomes" id="UP000836841">
    <property type="component" value="Chromosome 2"/>
</dbReference>
<gene>
    <name evidence="4" type="ORF">TAV2_LOCUS7306</name>
</gene>
<sequence length="467" mass="52130">MASLSPPEEAAASYHHRHPKRYSSSNGVELVPDFVKRPKISLPPQSSNFISPSEIESEFSHHDPDVARINNGSFGCCPSSILALQRDWQLRFLRQPDRFYFDELKPKISESRAVIRRLINAEHDDEVSIVDNATTAAAIVLQQTAWAFREGRFEKGDAVVMLHYAYGSVKKSVEAYVTRSGGQVIEVQLPFPVISADEIVGRFRNALESGKANGRRVRLALIDHVTSMPSVVIPVKELVKICREEGVDQVFVDAAHGIGCVDVDMKEIGADFYTSNLHKWFFAPPSVAFLYCRKSNNGARDLHHPVVSNEYGNGLAVESSWVGTRDYSAQLVVPSILEFVNRFEGGIDGIKKRNHDSVVEMGRMLVKSWGTQLGCPPEMCASMVMVGLPVCLGVSSDSDVLKLRILLREKFSVETPIYFRPPGEGEVDPISGYVRISFQVYNKPEDYHRLKDAVNELVREGFRCTSL</sequence>
<feature type="domain" description="Aminotransferase class V" evidence="3">
    <location>
        <begin position="105"/>
        <end position="295"/>
    </location>
</feature>
<keyword evidence="1" id="KW-0663">Pyridoxal phosphate</keyword>
<feature type="compositionally biased region" description="Low complexity" evidence="2">
    <location>
        <begin position="1"/>
        <end position="13"/>
    </location>
</feature>